<keyword evidence="3" id="KW-1185">Reference proteome</keyword>
<name>A0A2T2NL32_CORCC</name>
<sequence length="60" mass="7136">MHLQCHHARLSVAQVSRLVITVNFGLSIFLPIVRIRWPKQRVQYSSTSANRLWLTHCYRF</sequence>
<keyword evidence="1" id="KW-0472">Membrane</keyword>
<organism evidence="2 3">
    <name type="scientific">Corynespora cassiicola Philippines</name>
    <dbReference type="NCBI Taxonomy" id="1448308"/>
    <lineage>
        <taxon>Eukaryota</taxon>
        <taxon>Fungi</taxon>
        <taxon>Dikarya</taxon>
        <taxon>Ascomycota</taxon>
        <taxon>Pezizomycotina</taxon>
        <taxon>Dothideomycetes</taxon>
        <taxon>Pleosporomycetidae</taxon>
        <taxon>Pleosporales</taxon>
        <taxon>Corynesporascaceae</taxon>
        <taxon>Corynespora</taxon>
    </lineage>
</organism>
<proteinExistence type="predicted"/>
<dbReference type="AlphaFoldDB" id="A0A2T2NL32"/>
<keyword evidence="1" id="KW-1133">Transmembrane helix</keyword>
<dbReference type="Proteomes" id="UP000240883">
    <property type="component" value="Unassembled WGS sequence"/>
</dbReference>
<gene>
    <name evidence="2" type="ORF">BS50DRAFT_397440</name>
</gene>
<feature type="transmembrane region" description="Helical" evidence="1">
    <location>
        <begin position="12"/>
        <end position="33"/>
    </location>
</feature>
<protein>
    <submittedName>
        <fullName evidence="2">Uncharacterized protein</fullName>
    </submittedName>
</protein>
<accession>A0A2T2NL32</accession>
<evidence type="ECO:0000256" key="1">
    <source>
        <dbReference type="SAM" id="Phobius"/>
    </source>
</evidence>
<reference evidence="2 3" key="1">
    <citation type="journal article" date="2018" name="Front. Microbiol.">
        <title>Genome-Wide Analysis of Corynespora cassiicola Leaf Fall Disease Putative Effectors.</title>
        <authorList>
            <person name="Lopez D."/>
            <person name="Ribeiro S."/>
            <person name="Label P."/>
            <person name="Fumanal B."/>
            <person name="Venisse J.S."/>
            <person name="Kohler A."/>
            <person name="de Oliveira R.R."/>
            <person name="Labutti K."/>
            <person name="Lipzen A."/>
            <person name="Lail K."/>
            <person name="Bauer D."/>
            <person name="Ohm R.A."/>
            <person name="Barry K.W."/>
            <person name="Spatafora J."/>
            <person name="Grigoriev I.V."/>
            <person name="Martin F.M."/>
            <person name="Pujade-Renaud V."/>
        </authorList>
    </citation>
    <scope>NUCLEOTIDE SEQUENCE [LARGE SCALE GENOMIC DNA]</scope>
    <source>
        <strain evidence="2 3">Philippines</strain>
    </source>
</reference>
<dbReference type="EMBL" id="KZ678136">
    <property type="protein sequence ID" value="PSN65768.1"/>
    <property type="molecule type" value="Genomic_DNA"/>
</dbReference>
<evidence type="ECO:0000313" key="2">
    <source>
        <dbReference type="EMBL" id="PSN65768.1"/>
    </source>
</evidence>
<keyword evidence="1" id="KW-0812">Transmembrane</keyword>
<evidence type="ECO:0000313" key="3">
    <source>
        <dbReference type="Proteomes" id="UP000240883"/>
    </source>
</evidence>